<accession>A0ACC1C5J3</accession>
<organism evidence="1 2">
    <name type="scientific">Pistacia atlantica</name>
    <dbReference type="NCBI Taxonomy" id="434234"/>
    <lineage>
        <taxon>Eukaryota</taxon>
        <taxon>Viridiplantae</taxon>
        <taxon>Streptophyta</taxon>
        <taxon>Embryophyta</taxon>
        <taxon>Tracheophyta</taxon>
        <taxon>Spermatophyta</taxon>
        <taxon>Magnoliopsida</taxon>
        <taxon>eudicotyledons</taxon>
        <taxon>Gunneridae</taxon>
        <taxon>Pentapetalae</taxon>
        <taxon>rosids</taxon>
        <taxon>malvids</taxon>
        <taxon>Sapindales</taxon>
        <taxon>Anacardiaceae</taxon>
        <taxon>Pistacia</taxon>
    </lineage>
</organism>
<dbReference type="Proteomes" id="UP001164250">
    <property type="component" value="Chromosome 1"/>
</dbReference>
<evidence type="ECO:0000313" key="2">
    <source>
        <dbReference type="Proteomes" id="UP001164250"/>
    </source>
</evidence>
<evidence type="ECO:0000313" key="1">
    <source>
        <dbReference type="EMBL" id="KAJ0110978.1"/>
    </source>
</evidence>
<name>A0ACC1C5J3_9ROSI</name>
<dbReference type="EMBL" id="CM047897">
    <property type="protein sequence ID" value="KAJ0110978.1"/>
    <property type="molecule type" value="Genomic_DNA"/>
</dbReference>
<proteinExistence type="predicted"/>
<reference evidence="2" key="1">
    <citation type="journal article" date="2023" name="G3 (Bethesda)">
        <title>Genome assembly and association tests identify interacting loci associated with vigor, precocity, and sex in interspecific pistachio rootstocks.</title>
        <authorList>
            <person name="Palmer W."/>
            <person name="Jacygrad E."/>
            <person name="Sagayaradj S."/>
            <person name="Cavanaugh K."/>
            <person name="Han R."/>
            <person name="Bertier L."/>
            <person name="Beede B."/>
            <person name="Kafkas S."/>
            <person name="Golino D."/>
            <person name="Preece J."/>
            <person name="Michelmore R."/>
        </authorList>
    </citation>
    <scope>NUCLEOTIDE SEQUENCE [LARGE SCALE GENOMIC DNA]</scope>
</reference>
<gene>
    <name evidence="1" type="ORF">Patl1_00351</name>
</gene>
<sequence>MIMSSSRTSSSRSNYTNSKLRKQFSLERRPQMLKDFLIDDSHSYPSSGFKSFPGRLEDRSMRNLIQIDVNAERNHSYSSNTKRLLRSRSKAAASTTISAFQAIINTVKNIQFNAVKSPSILPRSFSLRLSKKHNTEIKSSEKKETEIKMTVRIKDIIRWKSFRDLVEEDPQPSDLAYSPDHHHCATTTTGSTNSSCSNSNGSSWCESDFTAEDLPSWCSNSEDYLPGVGSDCMKATKEATANIAVGPKELSCDEKEQRSPVSVLDFQFEEDESLLSFNRTLDHMEKTKQNLMQRIQCFEGLAKVDPFNVEECMSMEENDDVSDEDKEVNDVEETAMRLLNHVKATSSMGYCEDNVVVEQLLFDFFMDELSTRNDEIDSEMIGQAKRWINGEHSCTMDWEEYFKGMDKKFGKWNKFEEEQEEMALQIEIVMLNLLVDEALADFLVS</sequence>
<keyword evidence="2" id="KW-1185">Reference proteome</keyword>
<comment type="caution">
    <text evidence="1">The sequence shown here is derived from an EMBL/GenBank/DDBJ whole genome shotgun (WGS) entry which is preliminary data.</text>
</comment>
<protein>
    <submittedName>
        <fullName evidence="1">Uncharacterized protein</fullName>
    </submittedName>
</protein>